<reference evidence="7" key="1">
    <citation type="submission" date="2017-09" db="EMBL/GenBank/DDBJ databases">
        <authorList>
            <person name="Varghese N."/>
            <person name="Submissions S."/>
        </authorList>
    </citation>
    <scope>NUCLEOTIDE SEQUENCE [LARGE SCALE GENOMIC DNA]</scope>
    <source>
        <strain evidence="7">MSL47</strain>
    </source>
</reference>
<dbReference type="EMBL" id="OBDZ01000009">
    <property type="protein sequence ID" value="SNY25639.1"/>
    <property type="molecule type" value="Genomic_DNA"/>
</dbReference>
<dbReference type="PANTHER" id="PTHR30126:SF64">
    <property type="entry name" value="HTH-TYPE TRANSCRIPTIONAL REGULATOR CITR"/>
    <property type="match status" value="1"/>
</dbReference>
<dbReference type="Gene3D" id="3.40.190.290">
    <property type="match status" value="1"/>
</dbReference>
<evidence type="ECO:0000256" key="1">
    <source>
        <dbReference type="ARBA" id="ARBA00009437"/>
    </source>
</evidence>
<evidence type="ECO:0000313" key="6">
    <source>
        <dbReference type="EMBL" id="SNY25639.1"/>
    </source>
</evidence>
<dbReference type="PROSITE" id="PS50931">
    <property type="entry name" value="HTH_LYSR"/>
    <property type="match status" value="1"/>
</dbReference>
<dbReference type="PANTHER" id="PTHR30126">
    <property type="entry name" value="HTH-TYPE TRANSCRIPTIONAL REGULATOR"/>
    <property type="match status" value="1"/>
</dbReference>
<organism evidence="6 7">
    <name type="scientific">Orenia metallireducens</name>
    <dbReference type="NCBI Taxonomy" id="1413210"/>
    <lineage>
        <taxon>Bacteria</taxon>
        <taxon>Bacillati</taxon>
        <taxon>Bacillota</taxon>
        <taxon>Clostridia</taxon>
        <taxon>Halanaerobiales</taxon>
        <taxon>Halobacteroidaceae</taxon>
        <taxon>Orenia</taxon>
    </lineage>
</organism>
<dbReference type="Proteomes" id="UP000219573">
    <property type="component" value="Unassembled WGS sequence"/>
</dbReference>
<dbReference type="Gene3D" id="1.10.10.10">
    <property type="entry name" value="Winged helix-like DNA-binding domain superfamily/Winged helix DNA-binding domain"/>
    <property type="match status" value="1"/>
</dbReference>
<dbReference type="GO" id="GO:0003700">
    <property type="term" value="F:DNA-binding transcription factor activity"/>
    <property type="evidence" value="ECO:0007669"/>
    <property type="project" value="InterPro"/>
</dbReference>
<dbReference type="InterPro" id="IPR000847">
    <property type="entry name" value="LysR_HTH_N"/>
</dbReference>
<evidence type="ECO:0000259" key="5">
    <source>
        <dbReference type="PROSITE" id="PS50931"/>
    </source>
</evidence>
<keyword evidence="4" id="KW-0804">Transcription</keyword>
<dbReference type="Pfam" id="PF00126">
    <property type="entry name" value="HTH_1"/>
    <property type="match status" value="1"/>
</dbReference>
<dbReference type="SUPFAM" id="SSF46785">
    <property type="entry name" value="Winged helix' DNA-binding domain"/>
    <property type="match status" value="1"/>
</dbReference>
<dbReference type="InterPro" id="IPR036388">
    <property type="entry name" value="WH-like_DNA-bd_sf"/>
</dbReference>
<proteinExistence type="inferred from homology"/>
<dbReference type="OrthoDB" id="9785745at2"/>
<dbReference type="GO" id="GO:0000976">
    <property type="term" value="F:transcription cis-regulatory region binding"/>
    <property type="evidence" value="ECO:0007669"/>
    <property type="project" value="TreeGrafter"/>
</dbReference>
<name>A0A285GPZ5_9FIRM</name>
<feature type="domain" description="HTH lysR-type" evidence="5">
    <location>
        <begin position="1"/>
        <end position="58"/>
    </location>
</feature>
<dbReference type="Pfam" id="PF03466">
    <property type="entry name" value="LysR_substrate"/>
    <property type="match status" value="1"/>
</dbReference>
<accession>A0A285GPZ5</accession>
<dbReference type="InterPro" id="IPR036390">
    <property type="entry name" value="WH_DNA-bd_sf"/>
</dbReference>
<protein>
    <submittedName>
        <fullName evidence="6">Transcriptional regulator, LysR family</fullName>
    </submittedName>
</protein>
<keyword evidence="7" id="KW-1185">Reference proteome</keyword>
<dbReference type="InterPro" id="IPR005119">
    <property type="entry name" value="LysR_subst-bd"/>
</dbReference>
<keyword evidence="2" id="KW-0805">Transcription regulation</keyword>
<dbReference type="AlphaFoldDB" id="A0A285GPZ5"/>
<dbReference type="RefSeq" id="WP_097017570.1">
    <property type="nucleotide sequence ID" value="NZ_OBDZ01000009.1"/>
</dbReference>
<gene>
    <name evidence="6" type="ORF">SAMN06265827_109128</name>
</gene>
<evidence type="ECO:0000256" key="3">
    <source>
        <dbReference type="ARBA" id="ARBA00023125"/>
    </source>
</evidence>
<dbReference type="SUPFAM" id="SSF53850">
    <property type="entry name" value="Periplasmic binding protein-like II"/>
    <property type="match status" value="1"/>
</dbReference>
<keyword evidence="3" id="KW-0238">DNA-binding</keyword>
<evidence type="ECO:0000256" key="2">
    <source>
        <dbReference type="ARBA" id="ARBA00023015"/>
    </source>
</evidence>
<evidence type="ECO:0000256" key="4">
    <source>
        <dbReference type="ARBA" id="ARBA00023163"/>
    </source>
</evidence>
<sequence length="291" mass="34130">MNLEWYYTFLKVAKYENYRKAATELFTTQTTVFNHIKKLEGFLNVELFDNVGRNIILNENGKLFYPIAIETITTYERGLSRIKNSNKYDYNLNIAVTTYIASYIIPKFLPIFFKVAPNINISIFVVDKSMAREVEEGRYDIGITRELSGLKNLSYQRICEGQIKLVVPDIAENKNINDEIEYFKKYRIFSDNHPTYWKELKSDILKLVSKADFCSISSVNATENLIKSKQGISYLPTYILKDGDNEHIKFLNSKHIKDPISFTYMLWNKESSEIQLFLKLFSRFIKNEQDK</sequence>
<dbReference type="CDD" id="cd05466">
    <property type="entry name" value="PBP2_LTTR_substrate"/>
    <property type="match status" value="1"/>
</dbReference>
<evidence type="ECO:0000313" key="7">
    <source>
        <dbReference type="Proteomes" id="UP000219573"/>
    </source>
</evidence>
<comment type="similarity">
    <text evidence="1">Belongs to the LysR transcriptional regulatory family.</text>
</comment>